<dbReference type="Proteomes" id="UP000692816">
    <property type="component" value="Chromosome"/>
</dbReference>
<keyword evidence="2" id="KW-1185">Reference proteome</keyword>
<proteinExistence type="predicted"/>
<evidence type="ECO:0000313" key="1">
    <source>
        <dbReference type="EMBL" id="UGY00388.1"/>
    </source>
</evidence>
<sequence length="87" mass="9946">MNRIDDPQPAPLRLLVNRDLVHAMADPHLAGRDRYRYALANKAPRHRVAVRINLDGAIIADDAGQFTQGSERRLLAERLQPMYFVTR</sequence>
<accession>A0ACD3V222</accession>
<name>A0ACD3V222_9BRAD</name>
<evidence type="ECO:0000313" key="2">
    <source>
        <dbReference type="Proteomes" id="UP000692816"/>
    </source>
</evidence>
<dbReference type="EMBL" id="CP088282">
    <property type="protein sequence ID" value="UGY00388.1"/>
    <property type="molecule type" value="Genomic_DNA"/>
</dbReference>
<reference evidence="1 2" key="1">
    <citation type="journal article" date="2021" name="Int. J. Syst. Evol. Microbiol.">
        <title>Bradyrhizobium septentrionale sp. nov. (sv. septentrionale) and Bradyrhizobium quebecense sp. nov. (sv. septentrionale) associated with legumes native to Canada possess rearranged symbiosis genes and numerous insertion sequences.</title>
        <authorList>
            <person name="Bromfield E.S.P."/>
            <person name="Cloutier S."/>
        </authorList>
    </citation>
    <scope>NUCLEOTIDE SEQUENCE [LARGE SCALE GENOMIC DNA]</scope>
    <source>
        <strain evidence="1 2">12S5</strain>
    </source>
</reference>
<protein>
    <submittedName>
        <fullName evidence="1">Uncharacterized protein</fullName>
    </submittedName>
</protein>
<organism evidence="1 2">
    <name type="scientific">Bradyrhizobium quebecense</name>
    <dbReference type="NCBI Taxonomy" id="2748629"/>
    <lineage>
        <taxon>Bacteria</taxon>
        <taxon>Pseudomonadati</taxon>
        <taxon>Pseudomonadota</taxon>
        <taxon>Alphaproteobacteria</taxon>
        <taxon>Hyphomicrobiales</taxon>
        <taxon>Nitrobacteraceae</taxon>
        <taxon>Bradyrhizobium</taxon>
    </lineage>
</organism>
<gene>
    <name evidence="1" type="ORF">J4P68_0024090</name>
</gene>